<evidence type="ECO:0000313" key="3">
    <source>
        <dbReference type="EMBL" id="OCF52764.1"/>
    </source>
</evidence>
<feature type="transmembrane region" description="Helical" evidence="2">
    <location>
        <begin position="237"/>
        <end position="257"/>
    </location>
</feature>
<keyword evidence="2" id="KW-0812">Transmembrane</keyword>
<dbReference type="AlphaFoldDB" id="A0A1B9IBE1"/>
<reference evidence="4" key="4">
    <citation type="submission" date="2024-02" db="EMBL/GenBank/DDBJ databases">
        <title>Comparative genomics of Cryptococcus and Kwoniella reveals pathogenesis evolution and contrasting modes of karyotype evolution via chromosome fusion or intercentromeric recombination.</title>
        <authorList>
            <person name="Coelho M.A."/>
            <person name="David-Palma M."/>
            <person name="Shea T."/>
            <person name="Bowers K."/>
            <person name="McGinley-Smith S."/>
            <person name="Mohammad A.W."/>
            <person name="Gnirke A."/>
            <person name="Yurkov A.M."/>
            <person name="Nowrousian M."/>
            <person name="Sun S."/>
            <person name="Cuomo C.A."/>
            <person name="Heitman J."/>
        </authorList>
    </citation>
    <scope>NUCLEOTIDE SEQUENCE</scope>
    <source>
        <strain evidence="4">CBS 10737</strain>
    </source>
</reference>
<feature type="transmembrane region" description="Helical" evidence="2">
    <location>
        <begin position="98"/>
        <end position="122"/>
    </location>
</feature>
<accession>A0A1B9IBE1</accession>
<protein>
    <recommendedName>
        <fullName evidence="6">Integral membrane protein</fullName>
    </recommendedName>
</protein>
<feature type="region of interest" description="Disordered" evidence="1">
    <location>
        <begin position="180"/>
        <end position="214"/>
    </location>
</feature>
<keyword evidence="2" id="KW-0472">Membrane</keyword>
<organism evidence="3">
    <name type="scientific">Kwoniella pini CBS 10737</name>
    <dbReference type="NCBI Taxonomy" id="1296096"/>
    <lineage>
        <taxon>Eukaryota</taxon>
        <taxon>Fungi</taxon>
        <taxon>Dikarya</taxon>
        <taxon>Basidiomycota</taxon>
        <taxon>Agaricomycotina</taxon>
        <taxon>Tremellomycetes</taxon>
        <taxon>Tremellales</taxon>
        <taxon>Cryptococcaceae</taxon>
        <taxon>Kwoniella</taxon>
    </lineage>
</organism>
<dbReference type="Proteomes" id="UP000094020">
    <property type="component" value="Chromosome 1"/>
</dbReference>
<evidence type="ECO:0000313" key="4">
    <source>
        <dbReference type="EMBL" id="WWC67354.1"/>
    </source>
</evidence>
<keyword evidence="2" id="KW-1133">Transmembrane helix</keyword>
<keyword evidence="5" id="KW-1185">Reference proteome</keyword>
<proteinExistence type="predicted"/>
<evidence type="ECO:0000256" key="2">
    <source>
        <dbReference type="SAM" id="Phobius"/>
    </source>
</evidence>
<feature type="compositionally biased region" description="Polar residues" evidence="1">
    <location>
        <begin position="202"/>
        <end position="211"/>
    </location>
</feature>
<feature type="transmembrane region" description="Helical" evidence="2">
    <location>
        <begin position="350"/>
        <end position="370"/>
    </location>
</feature>
<dbReference type="GeneID" id="30168429"/>
<dbReference type="STRING" id="1296096.A0A1B9IBE1"/>
<dbReference type="OrthoDB" id="2603at2759"/>
<dbReference type="EMBL" id="KI894007">
    <property type="protein sequence ID" value="OCF52764.1"/>
    <property type="molecule type" value="Genomic_DNA"/>
</dbReference>
<feature type="transmembrane region" description="Helical" evidence="2">
    <location>
        <begin position="313"/>
        <end position="338"/>
    </location>
</feature>
<evidence type="ECO:0008006" key="6">
    <source>
        <dbReference type="Google" id="ProtNLM"/>
    </source>
</evidence>
<reference evidence="3" key="1">
    <citation type="submission" date="2013-07" db="EMBL/GenBank/DDBJ databases">
        <title>The Genome Sequence of Cryptococcus pinus CBS10737.</title>
        <authorList>
            <consortium name="The Broad Institute Genome Sequencing Platform"/>
            <person name="Cuomo C."/>
            <person name="Litvintseva A."/>
            <person name="Chen Y."/>
            <person name="Heitman J."/>
            <person name="Sun S."/>
            <person name="Springer D."/>
            <person name="Dromer F."/>
            <person name="Young S.K."/>
            <person name="Zeng Q."/>
            <person name="Gargeya S."/>
            <person name="Fitzgerald M."/>
            <person name="Abouelleil A."/>
            <person name="Alvarado L."/>
            <person name="Berlin A.M."/>
            <person name="Chapman S.B."/>
            <person name="Dewar J."/>
            <person name="Goldberg J."/>
            <person name="Griggs A."/>
            <person name="Gujja S."/>
            <person name="Hansen M."/>
            <person name="Howarth C."/>
            <person name="Imamovic A."/>
            <person name="Larimer J."/>
            <person name="McCowan C."/>
            <person name="Murphy C."/>
            <person name="Pearson M."/>
            <person name="Priest M."/>
            <person name="Roberts A."/>
            <person name="Saif S."/>
            <person name="Shea T."/>
            <person name="Sykes S."/>
            <person name="Wortman J."/>
            <person name="Nusbaum C."/>
            <person name="Birren B."/>
        </authorList>
    </citation>
    <scope>NUCLEOTIDE SEQUENCE [LARGE SCALE GENOMIC DNA]</scope>
    <source>
        <strain evidence="3">CBS 10737</strain>
    </source>
</reference>
<evidence type="ECO:0000256" key="1">
    <source>
        <dbReference type="SAM" id="MobiDB-lite"/>
    </source>
</evidence>
<feature type="transmembrane region" description="Helical" evidence="2">
    <location>
        <begin position="277"/>
        <end position="301"/>
    </location>
</feature>
<evidence type="ECO:0000313" key="5">
    <source>
        <dbReference type="Proteomes" id="UP000094020"/>
    </source>
</evidence>
<gene>
    <name evidence="3" type="ORF">I206_00060</name>
    <name evidence="4" type="ORF">I206_101262</name>
</gene>
<dbReference type="EMBL" id="CP144519">
    <property type="protein sequence ID" value="WWC67354.1"/>
    <property type="molecule type" value="Genomic_DNA"/>
</dbReference>
<sequence>MTTVKRNETLILKKHRTPHSFFTPTHLSFIDPHTGNSNASWNSRRARKGRYSTKVHNIHYTKSSLNDLENEEPSIQSNTFSRIKKEESKLQFNLKLDITFWLAIAFTLGSMVWVVNGFLVFLPILRPSLDIPSYTKTASATAFLGGSIFEIGAYLGILEVLNRGKEIHFNSSFGKLLHHRRKQQPESTIKSDIVKSKHKHGNTSFNTSTETSQDDLPISNKNKFIWWGKPMWHDMGYLAALIQFFAATIFWISTLTGLPGVIPGFSEGEGSIAIIDIFFWTPQVIGGTGFIISSLILMIEVQKKWYLPNLTEIGWWVGVWNLIGAIGFTLCGALGYSLNSKAIYQSGLSTYWGSWAFLIGSICQVYEAIWREPESDNSNKEKK</sequence>
<dbReference type="RefSeq" id="XP_019013983.1">
    <property type="nucleotide sequence ID" value="XM_019151845.1"/>
</dbReference>
<reference evidence="4" key="2">
    <citation type="submission" date="2013-07" db="EMBL/GenBank/DDBJ databases">
        <authorList>
            <consortium name="The Broad Institute Genome Sequencing Platform"/>
            <person name="Cuomo C."/>
            <person name="Litvintseva A."/>
            <person name="Chen Y."/>
            <person name="Heitman J."/>
            <person name="Sun S."/>
            <person name="Springer D."/>
            <person name="Dromer F."/>
            <person name="Young S.K."/>
            <person name="Zeng Q."/>
            <person name="Gargeya S."/>
            <person name="Fitzgerald M."/>
            <person name="Abouelleil A."/>
            <person name="Alvarado L."/>
            <person name="Berlin A.M."/>
            <person name="Chapman S.B."/>
            <person name="Dewar J."/>
            <person name="Goldberg J."/>
            <person name="Griggs A."/>
            <person name="Gujja S."/>
            <person name="Hansen M."/>
            <person name="Howarth C."/>
            <person name="Imamovic A."/>
            <person name="Larimer J."/>
            <person name="McCowan C."/>
            <person name="Murphy C."/>
            <person name="Pearson M."/>
            <person name="Priest M."/>
            <person name="Roberts A."/>
            <person name="Saif S."/>
            <person name="Shea T."/>
            <person name="Sykes S."/>
            <person name="Wortman J."/>
            <person name="Nusbaum C."/>
            <person name="Birren B."/>
        </authorList>
    </citation>
    <scope>NUCLEOTIDE SEQUENCE</scope>
    <source>
        <strain evidence="4">CBS 10737</strain>
    </source>
</reference>
<feature type="transmembrane region" description="Helical" evidence="2">
    <location>
        <begin position="142"/>
        <end position="161"/>
    </location>
</feature>
<dbReference type="KEGG" id="kpin:30168429"/>
<reference evidence="3" key="3">
    <citation type="submission" date="2016-07" db="EMBL/GenBank/DDBJ databases">
        <title>Evolution of pathogenesis and genome organization in the Tremellales.</title>
        <authorList>
            <person name="Cuomo C."/>
            <person name="Litvintseva A."/>
            <person name="Heitman J."/>
            <person name="Chen Y."/>
            <person name="Sun S."/>
            <person name="Springer D."/>
            <person name="Dromer F."/>
            <person name="Young S."/>
            <person name="Zeng Q."/>
            <person name="Chapman S."/>
            <person name="Gujja S."/>
            <person name="Saif S."/>
            <person name="Birren B."/>
        </authorList>
    </citation>
    <scope>NUCLEOTIDE SEQUENCE</scope>
    <source>
        <strain evidence="3">CBS 10737</strain>
    </source>
</reference>
<name>A0A1B9IBE1_9TREE</name>